<keyword evidence="2 5" id="KW-0489">Methyltransferase</keyword>
<evidence type="ECO:0000313" key="8">
    <source>
        <dbReference type="Proteomes" id="UP000695562"/>
    </source>
</evidence>
<reference evidence="7" key="1">
    <citation type="submission" date="2020-01" db="EMBL/GenBank/DDBJ databases">
        <title>Development of genomics and gene disruption for Polysphondylium violaceum indicates a role for the polyketide synthase stlB in stalk morphogenesis.</title>
        <authorList>
            <person name="Narita B."/>
            <person name="Kawabe Y."/>
            <person name="Kin K."/>
            <person name="Saito T."/>
            <person name="Gibbs R."/>
            <person name="Kuspa A."/>
            <person name="Muzny D."/>
            <person name="Queller D."/>
            <person name="Richards S."/>
            <person name="Strassman J."/>
            <person name="Sucgang R."/>
            <person name="Worley K."/>
            <person name="Schaap P."/>
        </authorList>
    </citation>
    <scope>NUCLEOTIDE SEQUENCE</scope>
    <source>
        <strain evidence="7">QSvi11</strain>
    </source>
</reference>
<comment type="function">
    <text evidence="5">S-adenosyl-L-methionine-dependent protein-lysine N-methyltransferase that methylates elongation factor 1-alpha.</text>
</comment>
<dbReference type="GO" id="GO:0005737">
    <property type="term" value="C:cytoplasm"/>
    <property type="evidence" value="ECO:0007669"/>
    <property type="project" value="UniProtKB-SubCell"/>
</dbReference>
<evidence type="ECO:0000256" key="3">
    <source>
        <dbReference type="ARBA" id="ARBA00022679"/>
    </source>
</evidence>
<dbReference type="EMBL" id="AJWJ01000619">
    <property type="protein sequence ID" value="KAF2069658.1"/>
    <property type="molecule type" value="Genomic_DNA"/>
</dbReference>
<dbReference type="Proteomes" id="UP000695562">
    <property type="component" value="Unassembled WGS sequence"/>
</dbReference>
<organism evidence="7 8">
    <name type="scientific">Polysphondylium violaceum</name>
    <dbReference type="NCBI Taxonomy" id="133409"/>
    <lineage>
        <taxon>Eukaryota</taxon>
        <taxon>Amoebozoa</taxon>
        <taxon>Evosea</taxon>
        <taxon>Eumycetozoa</taxon>
        <taxon>Dictyostelia</taxon>
        <taxon>Dictyosteliales</taxon>
        <taxon>Dictyosteliaceae</taxon>
        <taxon>Polysphondylium</taxon>
    </lineage>
</organism>
<proteinExistence type="inferred from homology"/>
<evidence type="ECO:0000256" key="5">
    <source>
        <dbReference type="HAMAP-Rule" id="MF_03188"/>
    </source>
</evidence>
<evidence type="ECO:0000259" key="6">
    <source>
        <dbReference type="Pfam" id="PF13847"/>
    </source>
</evidence>
<dbReference type="OrthoDB" id="540004at2759"/>
<dbReference type="Gene3D" id="3.40.50.150">
    <property type="entry name" value="Vaccinia Virus protein VP39"/>
    <property type="match status" value="1"/>
</dbReference>
<dbReference type="PANTHER" id="PTHR12843">
    <property type="entry name" value="PROTEIN-LYSINE N-METHYLTRANSFERASE METTL10"/>
    <property type="match status" value="1"/>
</dbReference>
<evidence type="ECO:0000256" key="4">
    <source>
        <dbReference type="ARBA" id="ARBA00022691"/>
    </source>
</evidence>
<protein>
    <recommendedName>
        <fullName evidence="5">Protein-lysine N-methyltransferase CYY_009019</fullName>
        <ecNumber evidence="5">2.1.1.-</ecNumber>
    </recommendedName>
</protein>
<keyword evidence="1 5" id="KW-0963">Cytoplasm</keyword>
<dbReference type="CDD" id="cd02440">
    <property type="entry name" value="AdoMet_MTases"/>
    <property type="match status" value="1"/>
</dbReference>
<dbReference type="GO" id="GO:0016279">
    <property type="term" value="F:protein-lysine N-methyltransferase activity"/>
    <property type="evidence" value="ECO:0007669"/>
    <property type="project" value="UniProtKB-UniRule"/>
</dbReference>
<comment type="similarity">
    <text evidence="5">Belongs to the class I-like SAM-binding methyltransferase superfamily. EFM4 family.</text>
</comment>
<dbReference type="EC" id="2.1.1.-" evidence="5"/>
<dbReference type="PANTHER" id="PTHR12843:SF5">
    <property type="entry name" value="EEF1A LYSINE METHYLTRANSFERASE 2"/>
    <property type="match status" value="1"/>
</dbReference>
<dbReference type="Pfam" id="PF13847">
    <property type="entry name" value="Methyltransf_31"/>
    <property type="match status" value="1"/>
</dbReference>
<comment type="subcellular location">
    <subcellularLocation>
        <location evidence="5">Cytoplasm</location>
    </subcellularLocation>
</comment>
<evidence type="ECO:0000313" key="7">
    <source>
        <dbReference type="EMBL" id="KAF2069658.1"/>
    </source>
</evidence>
<sequence>MSGQEEIVEVQSSVLGTKEHWDDCYDREIECFDESGGDDVGEIWFGKSCLKAMTKEISQLSELNKETSKIIDLGCGNGMTLIELYKLGFRNLYGSDYSQKAIDLAEKIAQHHEYSINYFVDDITQLNGEQGEYDAVLDKGTFDAIALSENRDEMKALYKKYVEKVLKDQGLFIITSCNYTQNELTTYFPSSNFQYIKNVQYPVFKFGGSKGTSQTTIIFKYIR</sequence>
<dbReference type="InterPro" id="IPR029063">
    <property type="entry name" value="SAM-dependent_MTases_sf"/>
</dbReference>
<dbReference type="InterPro" id="IPR025714">
    <property type="entry name" value="Methyltranfer_dom"/>
</dbReference>
<evidence type="ECO:0000256" key="1">
    <source>
        <dbReference type="ARBA" id="ARBA00022490"/>
    </source>
</evidence>
<dbReference type="SUPFAM" id="SSF53335">
    <property type="entry name" value="S-adenosyl-L-methionine-dependent methyltransferases"/>
    <property type="match status" value="1"/>
</dbReference>
<dbReference type="InterPro" id="IPR026635">
    <property type="entry name" value="Efm4/METTL10"/>
</dbReference>
<keyword evidence="8" id="KW-1185">Reference proteome</keyword>
<feature type="domain" description="Methyltransferase" evidence="6">
    <location>
        <begin position="66"/>
        <end position="189"/>
    </location>
</feature>
<accession>A0A8J4UWK3</accession>
<dbReference type="AlphaFoldDB" id="A0A8J4UWK3"/>
<dbReference type="HAMAP" id="MF_03188">
    <property type="entry name" value="Methyltr_EFM4"/>
    <property type="match status" value="1"/>
</dbReference>
<keyword evidence="3 5" id="KW-0808">Transferase</keyword>
<gene>
    <name evidence="7" type="ORF">CYY_009019</name>
</gene>
<name>A0A8J4UWK3_9MYCE</name>
<comment type="caution">
    <text evidence="7">The sequence shown here is derived from an EMBL/GenBank/DDBJ whole genome shotgun (WGS) entry which is preliminary data.</text>
</comment>
<keyword evidence="4 5" id="KW-0949">S-adenosyl-L-methionine</keyword>
<dbReference type="GO" id="GO:0032259">
    <property type="term" value="P:methylation"/>
    <property type="evidence" value="ECO:0007669"/>
    <property type="project" value="UniProtKB-KW"/>
</dbReference>
<evidence type="ECO:0000256" key="2">
    <source>
        <dbReference type="ARBA" id="ARBA00022603"/>
    </source>
</evidence>